<evidence type="ECO:0000313" key="6">
    <source>
        <dbReference type="Proteomes" id="UP000801492"/>
    </source>
</evidence>
<comment type="cofactor">
    <cofactor evidence="1">
        <name>Zn(2+)</name>
        <dbReference type="ChEBI" id="CHEBI:29105"/>
    </cofactor>
</comment>
<evidence type="ECO:0000256" key="3">
    <source>
        <dbReference type="PROSITE-ProRule" id="PRU01379"/>
    </source>
</evidence>
<comment type="caution">
    <text evidence="5">The sequence shown here is derived from an EMBL/GenBank/DDBJ whole genome shotgun (WGS) entry which is preliminary data.</text>
</comment>
<dbReference type="GO" id="GO:0006508">
    <property type="term" value="P:proteolysis"/>
    <property type="evidence" value="ECO:0007669"/>
    <property type="project" value="InterPro"/>
</dbReference>
<reference evidence="5" key="1">
    <citation type="submission" date="2019-08" db="EMBL/GenBank/DDBJ databases">
        <title>The genome of the North American firefly Photinus pyralis.</title>
        <authorList>
            <consortium name="Photinus pyralis genome working group"/>
            <person name="Fallon T.R."/>
            <person name="Sander Lower S.E."/>
            <person name="Weng J.-K."/>
        </authorList>
    </citation>
    <scope>NUCLEOTIDE SEQUENCE</scope>
    <source>
        <strain evidence="5">TRF0915ILg1</strain>
        <tissue evidence="5">Whole body</tissue>
    </source>
</reference>
<dbReference type="InterPro" id="IPR000834">
    <property type="entry name" value="Peptidase_M14"/>
</dbReference>
<dbReference type="Pfam" id="PF00246">
    <property type="entry name" value="Peptidase_M14"/>
    <property type="match status" value="1"/>
</dbReference>
<comment type="similarity">
    <text evidence="2 3">Belongs to the peptidase M14 family.</text>
</comment>
<dbReference type="GO" id="GO:0008270">
    <property type="term" value="F:zinc ion binding"/>
    <property type="evidence" value="ECO:0007669"/>
    <property type="project" value="InterPro"/>
</dbReference>
<dbReference type="PROSITE" id="PS52035">
    <property type="entry name" value="PEPTIDASE_M14"/>
    <property type="match status" value="1"/>
</dbReference>
<proteinExistence type="inferred from homology"/>
<accession>A0A8K0CS40</accession>
<keyword evidence="6" id="KW-1185">Reference proteome</keyword>
<dbReference type="Gene3D" id="3.40.630.10">
    <property type="entry name" value="Zn peptidases"/>
    <property type="match status" value="1"/>
</dbReference>
<dbReference type="SUPFAM" id="SSF53187">
    <property type="entry name" value="Zn-dependent exopeptidases"/>
    <property type="match status" value="1"/>
</dbReference>
<protein>
    <recommendedName>
        <fullName evidence="4">Peptidase M14 domain-containing protein</fullName>
    </recommendedName>
</protein>
<feature type="domain" description="Peptidase M14" evidence="4">
    <location>
        <begin position="1"/>
        <end position="101"/>
    </location>
</feature>
<evidence type="ECO:0000313" key="5">
    <source>
        <dbReference type="EMBL" id="KAF2890312.1"/>
    </source>
</evidence>
<evidence type="ECO:0000256" key="1">
    <source>
        <dbReference type="ARBA" id="ARBA00001947"/>
    </source>
</evidence>
<evidence type="ECO:0000256" key="2">
    <source>
        <dbReference type="ARBA" id="ARBA00005988"/>
    </source>
</evidence>
<dbReference type="PANTHER" id="PTHR11705:SF156">
    <property type="entry name" value="RH39904P-RELATED"/>
    <property type="match status" value="1"/>
</dbReference>
<dbReference type="GO" id="GO:0004181">
    <property type="term" value="F:metallocarboxypeptidase activity"/>
    <property type="evidence" value="ECO:0007669"/>
    <property type="project" value="InterPro"/>
</dbReference>
<comment type="caution">
    <text evidence="3">Lacks conserved residue(s) required for the propagation of feature annotation.</text>
</comment>
<dbReference type="AlphaFoldDB" id="A0A8K0CS40"/>
<feature type="non-terminal residue" evidence="5">
    <location>
        <position position="101"/>
    </location>
</feature>
<dbReference type="Proteomes" id="UP000801492">
    <property type="component" value="Unassembled WGS sequence"/>
</dbReference>
<evidence type="ECO:0000259" key="4">
    <source>
        <dbReference type="PROSITE" id="PS52035"/>
    </source>
</evidence>
<dbReference type="EMBL" id="VTPC01054651">
    <property type="protein sequence ID" value="KAF2890312.1"/>
    <property type="molecule type" value="Genomic_DNA"/>
</dbReference>
<dbReference type="PANTHER" id="PTHR11705">
    <property type="entry name" value="PROTEASE FAMILY M14 CARBOXYPEPTIDASE A,B"/>
    <property type="match status" value="1"/>
</dbReference>
<name>A0A8K0CS40_IGNLU</name>
<sequence>IYSWMDFLAEKYSNVVTSMVGGRAYEGREIRGVKISFGPGRKGVFIEGGIHVREWIGPATVTYILNELVNSDNATVRAIAESRDWYIFPSVNPDGYVYTLT</sequence>
<dbReference type="OrthoDB" id="3626597at2759"/>
<gene>
    <name evidence="5" type="ORF">ILUMI_15861</name>
</gene>
<organism evidence="5 6">
    <name type="scientific">Ignelater luminosus</name>
    <name type="common">Cucubano</name>
    <name type="synonym">Pyrophorus luminosus</name>
    <dbReference type="NCBI Taxonomy" id="2038154"/>
    <lineage>
        <taxon>Eukaryota</taxon>
        <taxon>Metazoa</taxon>
        <taxon>Ecdysozoa</taxon>
        <taxon>Arthropoda</taxon>
        <taxon>Hexapoda</taxon>
        <taxon>Insecta</taxon>
        <taxon>Pterygota</taxon>
        <taxon>Neoptera</taxon>
        <taxon>Endopterygota</taxon>
        <taxon>Coleoptera</taxon>
        <taxon>Polyphaga</taxon>
        <taxon>Elateriformia</taxon>
        <taxon>Elateroidea</taxon>
        <taxon>Elateridae</taxon>
        <taxon>Agrypninae</taxon>
        <taxon>Pyrophorini</taxon>
        <taxon>Ignelater</taxon>
    </lineage>
</organism>
<feature type="non-terminal residue" evidence="5">
    <location>
        <position position="1"/>
    </location>
</feature>
<dbReference type="GO" id="GO:0005615">
    <property type="term" value="C:extracellular space"/>
    <property type="evidence" value="ECO:0007669"/>
    <property type="project" value="TreeGrafter"/>
</dbReference>